<organism evidence="2 3">
    <name type="scientific">Meloidogyne floridensis</name>
    <dbReference type="NCBI Taxonomy" id="298350"/>
    <lineage>
        <taxon>Eukaryota</taxon>
        <taxon>Metazoa</taxon>
        <taxon>Ecdysozoa</taxon>
        <taxon>Nematoda</taxon>
        <taxon>Chromadorea</taxon>
        <taxon>Rhabditida</taxon>
        <taxon>Tylenchina</taxon>
        <taxon>Tylenchomorpha</taxon>
        <taxon>Tylenchoidea</taxon>
        <taxon>Meloidogynidae</taxon>
        <taxon>Meloidogyninae</taxon>
        <taxon>Meloidogyne</taxon>
    </lineage>
</organism>
<name>A0A915NWF8_9BILA</name>
<dbReference type="AlphaFoldDB" id="A0A915NWF8"/>
<sequence length="443" mass="52047">MFTPHNRSRLSKTSSSIVTAISKSPQQIKALVTDLNRGCRSGSAMVVKEADEVWNRSEYTISYTELVRDLGEFGKDPYTRKLDEYYNFLHALKRNLTEQLVPVVEVLKMMVEDYKKDEKKLSQMEKNINDIKIKIEKELYYVLENDEFMISKEENEYIEDLISDYIHERTVYREEVEPLSSKYDKDFKKWLKEKRKLLVAVLSCYLDNNTIHELGQIDSLRKNYEDKITQAKKLIGRCIESNEGRITGSLGRDWAVRARENDSTEERSLMQRIATQLGKLSNEVYLNLAKNIPTRKIRKNLRGCAYADYKWRDIIEFKKSVEKIRSDAEEVSIDANRVISGYSRMMSLLNMFRLEKENTALRLSKTVLIKQPRLKECREEALKIYKGIYDVSMINEDNWTQNIIIMILKTLGIEQQSYTNKFVNKLINNSEFKFVDSDYSKGY</sequence>
<reference evidence="3" key="1">
    <citation type="submission" date="2022-11" db="UniProtKB">
        <authorList>
            <consortium name="WormBaseParasite"/>
        </authorList>
    </citation>
    <scope>IDENTIFICATION</scope>
</reference>
<feature type="coiled-coil region" evidence="1">
    <location>
        <begin position="107"/>
        <end position="134"/>
    </location>
</feature>
<evidence type="ECO:0000313" key="2">
    <source>
        <dbReference type="Proteomes" id="UP000887560"/>
    </source>
</evidence>
<dbReference type="WBParaSite" id="scf7180000422184.g8503">
    <property type="protein sequence ID" value="scf7180000422184.g8503"/>
    <property type="gene ID" value="scf7180000422184.g8503"/>
</dbReference>
<protein>
    <submittedName>
        <fullName evidence="3">Uncharacterized protein</fullName>
    </submittedName>
</protein>
<evidence type="ECO:0000313" key="3">
    <source>
        <dbReference type="WBParaSite" id="scf7180000422184.g8503"/>
    </source>
</evidence>
<evidence type="ECO:0000256" key="1">
    <source>
        <dbReference type="SAM" id="Coils"/>
    </source>
</evidence>
<accession>A0A915NWF8</accession>
<keyword evidence="2" id="KW-1185">Reference proteome</keyword>
<dbReference type="Proteomes" id="UP000887560">
    <property type="component" value="Unplaced"/>
</dbReference>
<keyword evidence="1" id="KW-0175">Coiled coil</keyword>
<proteinExistence type="predicted"/>